<accession>A0A6A6PYZ0</accession>
<dbReference type="RefSeq" id="XP_033591530.1">
    <property type="nucleotide sequence ID" value="XM_033736707.1"/>
</dbReference>
<dbReference type="OrthoDB" id="62952at2759"/>
<name>A0A6A6PYZ0_9PEZI</name>
<proteinExistence type="predicted"/>
<protein>
    <recommendedName>
        <fullName evidence="1">2EXR domain-containing protein</fullName>
    </recommendedName>
</protein>
<evidence type="ECO:0000259" key="1">
    <source>
        <dbReference type="Pfam" id="PF20150"/>
    </source>
</evidence>
<dbReference type="InterPro" id="IPR045518">
    <property type="entry name" value="2EXR"/>
</dbReference>
<sequence>MQYPSQGKKPGKCVFDLFEDDWVSEESGSLYDDDTDYGSAIAWSTSGGSYSSSKTGQHKRSPSKYRRQMNEVMNLLERKKPTGWMLSNEDSDMTLYESMYVGKSKVVGCLFPRAKAEPLVIDGAVDMGVVGGGADGSAIGVLSWLLGGLNILAPPVGPGWVKIGKMGQGDVNRAWAKVRGPRKMGLFAKLPGELRNRIYRLALVAEGGVYHVGPEEDDGECGRGPCIHGKLSTGVPGILSTCRQIRAEAMPIFCSDNTFQFTEGTAPKRCPANWFHSLGFYGRLVREITVDVTVALPTGDEWRPFTLRAPTERVRRFITITAPPVNERWDEYNRFMQHQEDMNLRVGRVRTERMFWELLSSDIFADLIYACGQQL</sequence>
<dbReference type="AlphaFoldDB" id="A0A6A6PYZ0"/>
<reference evidence="2" key="1">
    <citation type="journal article" date="2020" name="Stud. Mycol.">
        <title>101 Dothideomycetes genomes: a test case for predicting lifestyles and emergence of pathogens.</title>
        <authorList>
            <person name="Haridas S."/>
            <person name="Albert R."/>
            <person name="Binder M."/>
            <person name="Bloem J."/>
            <person name="Labutti K."/>
            <person name="Salamov A."/>
            <person name="Andreopoulos B."/>
            <person name="Baker S."/>
            <person name="Barry K."/>
            <person name="Bills G."/>
            <person name="Bluhm B."/>
            <person name="Cannon C."/>
            <person name="Castanera R."/>
            <person name="Culley D."/>
            <person name="Daum C."/>
            <person name="Ezra D."/>
            <person name="Gonzalez J."/>
            <person name="Henrissat B."/>
            <person name="Kuo A."/>
            <person name="Liang C."/>
            <person name="Lipzen A."/>
            <person name="Lutzoni F."/>
            <person name="Magnuson J."/>
            <person name="Mondo S."/>
            <person name="Nolan M."/>
            <person name="Ohm R."/>
            <person name="Pangilinan J."/>
            <person name="Park H.-J."/>
            <person name="Ramirez L."/>
            <person name="Alfaro M."/>
            <person name="Sun H."/>
            <person name="Tritt A."/>
            <person name="Yoshinaga Y."/>
            <person name="Zwiers L.-H."/>
            <person name="Turgeon B."/>
            <person name="Goodwin S."/>
            <person name="Spatafora J."/>
            <person name="Crous P."/>
            <person name="Grigoriev I."/>
        </authorList>
    </citation>
    <scope>NUCLEOTIDE SEQUENCE</scope>
    <source>
        <strain evidence="2">CBS 113389</strain>
    </source>
</reference>
<evidence type="ECO:0000313" key="2">
    <source>
        <dbReference type="EMBL" id="KAF2484961.1"/>
    </source>
</evidence>
<dbReference type="PANTHER" id="PTHR42085:SF1">
    <property type="entry name" value="F-BOX DOMAIN-CONTAINING PROTEIN"/>
    <property type="match status" value="1"/>
</dbReference>
<keyword evidence="3" id="KW-1185">Reference proteome</keyword>
<dbReference type="PANTHER" id="PTHR42085">
    <property type="entry name" value="F-BOX DOMAIN-CONTAINING PROTEIN"/>
    <property type="match status" value="1"/>
</dbReference>
<gene>
    <name evidence="2" type="ORF">BDY17DRAFT_321850</name>
</gene>
<organism evidence="2 3">
    <name type="scientific">Neohortaea acidophila</name>
    <dbReference type="NCBI Taxonomy" id="245834"/>
    <lineage>
        <taxon>Eukaryota</taxon>
        <taxon>Fungi</taxon>
        <taxon>Dikarya</taxon>
        <taxon>Ascomycota</taxon>
        <taxon>Pezizomycotina</taxon>
        <taxon>Dothideomycetes</taxon>
        <taxon>Dothideomycetidae</taxon>
        <taxon>Mycosphaerellales</taxon>
        <taxon>Teratosphaeriaceae</taxon>
        <taxon>Neohortaea</taxon>
    </lineage>
</organism>
<dbReference type="Pfam" id="PF20150">
    <property type="entry name" value="2EXR"/>
    <property type="match status" value="1"/>
</dbReference>
<dbReference type="EMBL" id="MU001633">
    <property type="protein sequence ID" value="KAF2484961.1"/>
    <property type="molecule type" value="Genomic_DNA"/>
</dbReference>
<evidence type="ECO:0000313" key="3">
    <source>
        <dbReference type="Proteomes" id="UP000799767"/>
    </source>
</evidence>
<dbReference type="Proteomes" id="UP000799767">
    <property type="component" value="Unassembled WGS sequence"/>
</dbReference>
<feature type="domain" description="2EXR" evidence="1">
    <location>
        <begin position="186"/>
        <end position="259"/>
    </location>
</feature>
<dbReference type="GeneID" id="54477709"/>
<dbReference type="InterPro" id="IPR038883">
    <property type="entry name" value="AN11006-like"/>
</dbReference>